<keyword evidence="8" id="KW-0407">Ion channel</keyword>
<feature type="domain" description="Ion transport" evidence="7">
    <location>
        <begin position="14"/>
        <end position="228"/>
    </location>
</feature>
<keyword evidence="9" id="KW-1185">Reference proteome</keyword>
<feature type="transmembrane region" description="Helical" evidence="6">
    <location>
        <begin position="80"/>
        <end position="100"/>
    </location>
</feature>
<sequence length="290" mass="33108">MSSLQTKCRFIFNKNIQIFIVTIIILNAISLGIETSKNLPTSLRNYLEWFDTIVLCIYVTELVLKQIALGGRFWKNGWNVFDVLIVTLSLAPANGSLSILRGLRILRLFRVFSAFKPLRRIIVSLLKSIPSIGWLSLLVLINLYLFSVIGTNFFGDVFDDYFGTIGRSFFTLFQIMTLEGWADLARSILNEHEYAYIYFVFFILLNTFIMLNLFVGVIVSAMSEIDSELANLDKESPDKQIENDSKDSNSDVDSVESEMLLKEQLVMLNKELNEIKAAIINIENHLNTKC</sequence>
<dbReference type="SUPFAM" id="SSF81324">
    <property type="entry name" value="Voltage-gated potassium channels"/>
    <property type="match status" value="1"/>
</dbReference>
<gene>
    <name evidence="8" type="ORF">SAMN04487865_100477</name>
</gene>
<evidence type="ECO:0000256" key="3">
    <source>
        <dbReference type="ARBA" id="ARBA00022989"/>
    </source>
</evidence>
<dbReference type="PANTHER" id="PTHR10037:SF62">
    <property type="entry name" value="SODIUM CHANNEL PROTEIN 60E"/>
    <property type="match status" value="1"/>
</dbReference>
<dbReference type="GO" id="GO:0001518">
    <property type="term" value="C:voltage-gated sodium channel complex"/>
    <property type="evidence" value="ECO:0007669"/>
    <property type="project" value="TreeGrafter"/>
</dbReference>
<feature type="transmembrane region" description="Helical" evidence="6">
    <location>
        <begin position="16"/>
        <end position="34"/>
    </location>
</feature>
<dbReference type="AlphaFoldDB" id="A0A662Z921"/>
<keyword evidence="2 6" id="KW-0812">Transmembrane</keyword>
<evidence type="ECO:0000256" key="5">
    <source>
        <dbReference type="SAM" id="Coils"/>
    </source>
</evidence>
<name>A0A662Z921_9GAMM</name>
<dbReference type="RefSeq" id="WP_074838942.1">
    <property type="nucleotide sequence ID" value="NZ_CP047056.1"/>
</dbReference>
<accession>A0A662Z921</accession>
<dbReference type="Gene3D" id="1.20.120.350">
    <property type="entry name" value="Voltage-gated potassium channels. Chain C"/>
    <property type="match status" value="1"/>
</dbReference>
<feature type="transmembrane region" description="Helical" evidence="6">
    <location>
        <begin position="121"/>
        <end position="145"/>
    </location>
</feature>
<keyword evidence="5" id="KW-0175">Coiled coil</keyword>
<keyword evidence="8" id="KW-0813">Transport</keyword>
<dbReference type="InterPro" id="IPR005821">
    <property type="entry name" value="Ion_trans_dom"/>
</dbReference>
<evidence type="ECO:0000313" key="8">
    <source>
        <dbReference type="EMBL" id="SFJ85059.1"/>
    </source>
</evidence>
<evidence type="ECO:0000256" key="6">
    <source>
        <dbReference type="SAM" id="Phobius"/>
    </source>
</evidence>
<keyword evidence="4 6" id="KW-0472">Membrane</keyword>
<dbReference type="GO" id="GO:0005248">
    <property type="term" value="F:voltage-gated sodium channel activity"/>
    <property type="evidence" value="ECO:0007669"/>
    <property type="project" value="TreeGrafter"/>
</dbReference>
<protein>
    <submittedName>
        <fullName evidence="8">Voltage-gated sodium channel</fullName>
    </submittedName>
</protein>
<evidence type="ECO:0000256" key="4">
    <source>
        <dbReference type="ARBA" id="ARBA00023136"/>
    </source>
</evidence>
<dbReference type="PANTHER" id="PTHR10037">
    <property type="entry name" value="VOLTAGE-GATED CATION CHANNEL CALCIUM AND SODIUM"/>
    <property type="match status" value="1"/>
</dbReference>
<dbReference type="Gene3D" id="1.10.287.70">
    <property type="match status" value="1"/>
</dbReference>
<dbReference type="Proteomes" id="UP000243374">
    <property type="component" value="Unassembled WGS sequence"/>
</dbReference>
<dbReference type="InterPro" id="IPR043203">
    <property type="entry name" value="VGCC_Ca_Na"/>
</dbReference>
<comment type="subcellular location">
    <subcellularLocation>
        <location evidence="1">Membrane</location>
        <topology evidence="1">Multi-pass membrane protein</topology>
    </subcellularLocation>
</comment>
<keyword evidence="3 6" id="KW-1133">Transmembrane helix</keyword>
<evidence type="ECO:0000256" key="1">
    <source>
        <dbReference type="ARBA" id="ARBA00004141"/>
    </source>
</evidence>
<proteinExistence type="predicted"/>
<feature type="transmembrane region" description="Helical" evidence="6">
    <location>
        <begin position="196"/>
        <end position="222"/>
    </location>
</feature>
<keyword evidence="8" id="KW-0406">Ion transport</keyword>
<dbReference type="EMBL" id="FOSF01000004">
    <property type="protein sequence ID" value="SFJ85059.1"/>
    <property type="molecule type" value="Genomic_DNA"/>
</dbReference>
<feature type="transmembrane region" description="Helical" evidence="6">
    <location>
        <begin position="46"/>
        <end position="68"/>
    </location>
</feature>
<evidence type="ECO:0000256" key="2">
    <source>
        <dbReference type="ARBA" id="ARBA00022692"/>
    </source>
</evidence>
<reference evidence="8 9" key="1">
    <citation type="submission" date="2016-10" db="EMBL/GenBank/DDBJ databases">
        <authorList>
            <person name="Varghese N."/>
            <person name="Submissions S."/>
        </authorList>
    </citation>
    <scope>NUCLEOTIDE SEQUENCE [LARGE SCALE GENOMIC DNA]</scope>
    <source>
        <strain evidence="8 9">22B</strain>
    </source>
</reference>
<evidence type="ECO:0000259" key="7">
    <source>
        <dbReference type="Pfam" id="PF00520"/>
    </source>
</evidence>
<organism evidence="8 9">
    <name type="scientific">Succinivibrio dextrinosolvens</name>
    <dbReference type="NCBI Taxonomy" id="83771"/>
    <lineage>
        <taxon>Bacteria</taxon>
        <taxon>Pseudomonadati</taxon>
        <taxon>Pseudomonadota</taxon>
        <taxon>Gammaproteobacteria</taxon>
        <taxon>Aeromonadales</taxon>
        <taxon>Succinivibrionaceae</taxon>
        <taxon>Succinivibrio</taxon>
    </lineage>
</organism>
<dbReference type="InterPro" id="IPR027359">
    <property type="entry name" value="Volt_channel_dom_sf"/>
</dbReference>
<feature type="coiled-coil region" evidence="5">
    <location>
        <begin position="258"/>
        <end position="285"/>
    </location>
</feature>
<dbReference type="Pfam" id="PF00520">
    <property type="entry name" value="Ion_trans"/>
    <property type="match status" value="1"/>
</dbReference>
<evidence type="ECO:0000313" key="9">
    <source>
        <dbReference type="Proteomes" id="UP000243374"/>
    </source>
</evidence>